<dbReference type="Gene3D" id="3.30.360.10">
    <property type="entry name" value="Dihydrodipicolinate Reductase, domain 2"/>
    <property type="match status" value="1"/>
</dbReference>
<evidence type="ECO:0000313" key="4">
    <source>
        <dbReference type="EMBL" id="NNJ26976.1"/>
    </source>
</evidence>
<evidence type="ECO:0000256" key="1">
    <source>
        <dbReference type="ARBA" id="ARBA00010928"/>
    </source>
</evidence>
<dbReference type="PANTHER" id="PTHR43708:SF5">
    <property type="entry name" value="CONSERVED EXPRESSED OXIDOREDUCTASE (EUROFUNG)-RELATED"/>
    <property type="match status" value="1"/>
</dbReference>
<keyword evidence="5" id="KW-1185">Reference proteome</keyword>
<accession>A0ABX1VHN2</accession>
<organism evidence="4 5">
    <name type="scientific">Alienimonas chondri</name>
    <dbReference type="NCBI Taxonomy" id="2681879"/>
    <lineage>
        <taxon>Bacteria</taxon>
        <taxon>Pseudomonadati</taxon>
        <taxon>Planctomycetota</taxon>
        <taxon>Planctomycetia</taxon>
        <taxon>Planctomycetales</taxon>
        <taxon>Planctomycetaceae</taxon>
        <taxon>Alienimonas</taxon>
    </lineage>
</organism>
<proteinExistence type="inferred from homology"/>
<keyword evidence="2" id="KW-0560">Oxidoreductase</keyword>
<comment type="caution">
    <text evidence="4">The sequence shown here is derived from an EMBL/GenBank/DDBJ whole genome shotgun (WGS) entry which is preliminary data.</text>
</comment>
<comment type="similarity">
    <text evidence="1">Belongs to the Gfo/Idh/MocA family.</text>
</comment>
<dbReference type="EMBL" id="WTPX01000111">
    <property type="protein sequence ID" value="NNJ26976.1"/>
    <property type="molecule type" value="Genomic_DNA"/>
</dbReference>
<name>A0ABX1VHN2_9PLAN</name>
<sequence length="363" mass="37712">MPAPAAIGVGVAGLGPEWAEPQRPALERLAGRVRVAAVCDAVPVRARGAAEDLSRLYTELSAEQGAPENAPRADAVAVVGGLSALARRPDVRAILLGDPAWWGLGSLELLLRADKPVLLAGPVDPRDDRLDALAARAASAGTVVTPDLSFRFTPATLRLRELIATTLGEVYAVHLSAPLPAAHPLRDACDQPVAAWHFARLADWAAHLLPGAVREVAATADPHAGATAAQLRLDAGDRVTGEARGGRGAALTLAAPEDLAGSASVVKATVRCERGVATLSDSHGLRYTIRGEPERIEDLSTERPGFDTLLALFLRRAVGGLIPAPDLHDLGWAMTLTRAATAAAQAGEPVSISQPGGGRLRPR</sequence>
<evidence type="ECO:0000256" key="3">
    <source>
        <dbReference type="SAM" id="MobiDB-lite"/>
    </source>
</evidence>
<feature type="region of interest" description="Disordered" evidence="3">
    <location>
        <begin position="344"/>
        <end position="363"/>
    </location>
</feature>
<dbReference type="SUPFAM" id="SSF51735">
    <property type="entry name" value="NAD(P)-binding Rossmann-fold domains"/>
    <property type="match status" value="1"/>
</dbReference>
<evidence type="ECO:0008006" key="6">
    <source>
        <dbReference type="Google" id="ProtNLM"/>
    </source>
</evidence>
<dbReference type="RefSeq" id="WP_171188528.1">
    <property type="nucleotide sequence ID" value="NZ_WTPX01000111.1"/>
</dbReference>
<protein>
    <recommendedName>
        <fullName evidence="6">Gfo/Idh/MocA family oxidoreductase</fullName>
    </recommendedName>
</protein>
<dbReference type="Proteomes" id="UP000609651">
    <property type="component" value="Unassembled WGS sequence"/>
</dbReference>
<evidence type="ECO:0000313" key="5">
    <source>
        <dbReference type="Proteomes" id="UP000609651"/>
    </source>
</evidence>
<dbReference type="InterPro" id="IPR051317">
    <property type="entry name" value="Gfo/Idh/MocA_oxidoreduct"/>
</dbReference>
<dbReference type="InterPro" id="IPR036291">
    <property type="entry name" value="NAD(P)-bd_dom_sf"/>
</dbReference>
<gene>
    <name evidence="4" type="ORF">LzC2_30730</name>
</gene>
<dbReference type="PANTHER" id="PTHR43708">
    <property type="entry name" value="CONSERVED EXPRESSED OXIDOREDUCTASE (EUROFUNG)"/>
    <property type="match status" value="1"/>
</dbReference>
<reference evidence="4 5" key="1">
    <citation type="journal article" date="2020" name="Syst. Appl. Microbiol.">
        <title>Alienimonas chondri sp. nov., a novel planctomycete isolated from the biofilm of the red alga Chondrus crispus.</title>
        <authorList>
            <person name="Vitorino I."/>
            <person name="Albuquerque L."/>
            <person name="Wiegand S."/>
            <person name="Kallscheuer N."/>
            <person name="da Costa M.S."/>
            <person name="Lobo-da-Cunha A."/>
            <person name="Jogler C."/>
            <person name="Lage O.M."/>
        </authorList>
    </citation>
    <scope>NUCLEOTIDE SEQUENCE [LARGE SCALE GENOMIC DNA]</scope>
    <source>
        <strain evidence="4 5">LzC2</strain>
    </source>
</reference>
<dbReference type="Gene3D" id="3.40.50.720">
    <property type="entry name" value="NAD(P)-binding Rossmann-like Domain"/>
    <property type="match status" value="1"/>
</dbReference>
<evidence type="ECO:0000256" key="2">
    <source>
        <dbReference type="ARBA" id="ARBA00023002"/>
    </source>
</evidence>